<feature type="transmembrane region" description="Helical" evidence="2">
    <location>
        <begin position="66"/>
        <end position="87"/>
    </location>
</feature>
<dbReference type="EMBL" id="ANFO01000100">
    <property type="protein sequence ID" value="KGQ12635.1"/>
    <property type="molecule type" value="Genomic_DNA"/>
</dbReference>
<feature type="region of interest" description="Disordered" evidence="1">
    <location>
        <begin position="377"/>
        <end position="429"/>
    </location>
</feature>
<sequence>MHEIDVAMARSLRPTTWEAITHVFARHLVAQAHKRDIVGDAQQKVGDVKTAFSSWDNCMQAAYCKWPVIAIIIIGSLIILSILWCIVRCACCAKSCCCGCFSCLKCCGNCCGCCDPPGGRKHKYLDEPYIPPHHGYQQQAPMQPSFHPPPPQHHETPQYATFDTSKNQDSLPQMPSWEGASSKKVMIEEQDDAVEMNQLKKPANDPRTGIPAGAVSPMTPADSHGPYNPPNRGPPSRGPGGPGRPGGPGGPGRGYMANNTAASSGGYGNRPVSPLNEPGYGNNAYNQVGLGGPGGPGGHGNNGYMNAYNQGPGQNPNSHHDYNNGRVLDGYGLDQPYDSPDANAGSHTGGHSGAAMAGAGLAGGLAGAALAAGAIRHQSPAPGSRSYGTPQQQPVSPYTDLSAAPNSLNSPPGGGYVEMPDEPRRREEPQVNVHAAFAEMSAVPTTKSPVHEELKKEPEPIAYEMATDQVAPIELDGGYVGPIQPNHTQSSPYAMSAELAAQPATRSPTARTLATQTHHDAPEVYDPQRSPLGGAAASGAAAGQYGQYGQSARQDGMNTRSGPEGYGMRRQRTGDNGAPSSVGPQPPYGMDPRMRQSPGPMSPRSPGPRSSPGPGAGPRRAPGSRPDQHFNTSPLNTPAPNESPYNRPGFNQGPGPHRAYSPAPRQPRSPDHNVPVGRPNGQTAFAEPQPQSPITNNAGFDFTSGFARPQTSNSERRQPQQQQQGYQEKPRPYNNQAQGGWNGY</sequence>
<dbReference type="eggNOG" id="ENOG502SAKR">
    <property type="taxonomic scope" value="Eukaryota"/>
</dbReference>
<feature type="compositionally biased region" description="Gly residues" evidence="1">
    <location>
        <begin position="238"/>
        <end position="253"/>
    </location>
</feature>
<feature type="compositionally biased region" description="Polar residues" evidence="1">
    <location>
        <begin position="629"/>
        <end position="644"/>
    </location>
</feature>
<keyword evidence="2" id="KW-0812">Transmembrane</keyword>
<evidence type="ECO:0000313" key="3">
    <source>
        <dbReference type="EMBL" id="KGQ12635.1"/>
    </source>
</evidence>
<feature type="compositionally biased region" description="Polar residues" evidence="1">
    <location>
        <begin position="386"/>
        <end position="396"/>
    </location>
</feature>
<feature type="compositionally biased region" description="Gly residues" evidence="1">
    <location>
        <begin position="289"/>
        <end position="301"/>
    </location>
</feature>
<feature type="compositionally biased region" description="Pro residues" evidence="1">
    <location>
        <begin position="227"/>
        <end position="237"/>
    </location>
</feature>
<feature type="compositionally biased region" description="Low complexity" evidence="1">
    <location>
        <begin position="612"/>
        <end position="625"/>
    </location>
</feature>
<dbReference type="PANTHER" id="PTHR40018">
    <property type="entry name" value="[PSI+] INDUCTION PROTEIN 2"/>
    <property type="match status" value="1"/>
</dbReference>
<keyword evidence="2" id="KW-0472">Membrane</keyword>
<dbReference type="InterPro" id="IPR037504">
    <property type="entry name" value="PSI_induc_2"/>
</dbReference>
<feature type="compositionally biased region" description="Polar residues" evidence="1">
    <location>
        <begin position="307"/>
        <end position="317"/>
    </location>
</feature>
<evidence type="ECO:0000313" key="4">
    <source>
        <dbReference type="Proteomes" id="UP000030106"/>
    </source>
</evidence>
<protein>
    <recommendedName>
        <fullName evidence="5">Fibroin-3 related protein</fullName>
    </recommendedName>
</protein>
<gene>
    <name evidence="3" type="ORF">BBAD15_g1606</name>
</gene>
<dbReference type="AlphaFoldDB" id="A0A0A2W2I1"/>
<keyword evidence="2" id="KW-1133">Transmembrane helix</keyword>
<dbReference type="Proteomes" id="UP000030106">
    <property type="component" value="Unassembled WGS sequence"/>
</dbReference>
<proteinExistence type="predicted"/>
<evidence type="ECO:0000256" key="1">
    <source>
        <dbReference type="SAM" id="MobiDB-lite"/>
    </source>
</evidence>
<feature type="region of interest" description="Disordered" evidence="1">
    <location>
        <begin position="136"/>
        <end position="181"/>
    </location>
</feature>
<accession>A0A0A2W2I1</accession>
<feature type="compositionally biased region" description="Polar residues" evidence="1">
    <location>
        <begin position="158"/>
        <end position="173"/>
    </location>
</feature>
<dbReference type="GO" id="GO:0005886">
    <property type="term" value="C:plasma membrane"/>
    <property type="evidence" value="ECO:0007669"/>
    <property type="project" value="TreeGrafter"/>
</dbReference>
<comment type="caution">
    <text evidence="3">The sequence shown here is derived from an EMBL/GenBank/DDBJ whole genome shotgun (WGS) entry which is preliminary data.</text>
</comment>
<feature type="compositionally biased region" description="Polar residues" evidence="1">
    <location>
        <begin position="733"/>
        <end position="744"/>
    </location>
</feature>
<dbReference type="STRING" id="1245745.A0A0A2W2I1"/>
<dbReference type="OrthoDB" id="5401332at2759"/>
<dbReference type="PANTHER" id="PTHR40018:SF1">
    <property type="entry name" value="[PSI+] INDUCTION PROTEIN 2"/>
    <property type="match status" value="1"/>
</dbReference>
<feature type="region of interest" description="Disordered" evidence="1">
    <location>
        <begin position="485"/>
        <end position="744"/>
    </location>
</feature>
<name>A0A0A2W2I1_BEABA</name>
<evidence type="ECO:0008006" key="5">
    <source>
        <dbReference type="Google" id="ProtNLM"/>
    </source>
</evidence>
<feature type="compositionally biased region" description="Pro residues" evidence="1">
    <location>
        <begin position="600"/>
        <end position="611"/>
    </location>
</feature>
<evidence type="ECO:0000256" key="2">
    <source>
        <dbReference type="SAM" id="Phobius"/>
    </source>
</evidence>
<dbReference type="HOGENOM" id="CLU_022094_0_0_1"/>
<feature type="compositionally biased region" description="Polar residues" evidence="1">
    <location>
        <begin position="504"/>
        <end position="516"/>
    </location>
</feature>
<dbReference type="GO" id="GO:0005935">
    <property type="term" value="C:cellular bud neck"/>
    <property type="evidence" value="ECO:0007669"/>
    <property type="project" value="TreeGrafter"/>
</dbReference>
<reference evidence="3 4" key="1">
    <citation type="submission" date="2012-10" db="EMBL/GenBank/DDBJ databases">
        <title>Genome sequencing and analysis of entomopathogenic fungi Beauveria bassiana D1-5.</title>
        <authorList>
            <person name="Li Q."/>
            <person name="Wang L."/>
            <person name="Zhang Z."/>
            <person name="Wang Q."/>
            <person name="Ren J."/>
            <person name="Wang M."/>
            <person name="Xu W."/>
            <person name="Wang J."/>
            <person name="Lu Y."/>
            <person name="Du Q."/>
            <person name="Sun Z."/>
        </authorList>
    </citation>
    <scope>NUCLEOTIDE SEQUENCE [LARGE SCALE GENOMIC DNA]</scope>
    <source>
        <strain evidence="3 4">D1-5</strain>
    </source>
</reference>
<feature type="region of interest" description="Disordered" evidence="1">
    <location>
        <begin position="198"/>
        <end position="351"/>
    </location>
</feature>
<organism evidence="3 4">
    <name type="scientific">Beauveria bassiana D1-5</name>
    <dbReference type="NCBI Taxonomy" id="1245745"/>
    <lineage>
        <taxon>Eukaryota</taxon>
        <taxon>Fungi</taxon>
        <taxon>Dikarya</taxon>
        <taxon>Ascomycota</taxon>
        <taxon>Pezizomycotina</taxon>
        <taxon>Sordariomycetes</taxon>
        <taxon>Hypocreomycetidae</taxon>
        <taxon>Hypocreales</taxon>
        <taxon>Cordycipitaceae</taxon>
        <taxon>Beauveria</taxon>
    </lineage>
</organism>
<feature type="compositionally biased region" description="Low complexity" evidence="1">
    <location>
        <begin position="533"/>
        <end position="552"/>
    </location>
</feature>